<keyword evidence="5" id="KW-1185">Reference proteome</keyword>
<accession>R9NWM4</accession>
<proteinExistence type="inferred from homology"/>
<dbReference type="RefSeq" id="XP_012186526.1">
    <property type="nucleotide sequence ID" value="XM_012331136.1"/>
</dbReference>
<dbReference type="GO" id="GO:0016787">
    <property type="term" value="F:hydrolase activity"/>
    <property type="evidence" value="ECO:0007669"/>
    <property type="project" value="UniProtKB-KW"/>
</dbReference>
<dbReference type="EMBL" id="DF238770">
    <property type="protein sequence ID" value="GAC92939.1"/>
    <property type="molecule type" value="Genomic_DNA"/>
</dbReference>
<dbReference type="Proteomes" id="UP000014071">
    <property type="component" value="Unassembled WGS sequence"/>
</dbReference>
<evidence type="ECO:0000313" key="4">
    <source>
        <dbReference type="EMBL" id="GAC92939.1"/>
    </source>
</evidence>
<feature type="domain" description="Alpha/beta hydrolase fold-3" evidence="3">
    <location>
        <begin position="77"/>
        <end position="271"/>
    </location>
</feature>
<dbReference type="GO" id="GO:0005886">
    <property type="term" value="C:plasma membrane"/>
    <property type="evidence" value="ECO:0007669"/>
    <property type="project" value="TreeGrafter"/>
</dbReference>
<dbReference type="Pfam" id="PF07859">
    <property type="entry name" value="Abhydrolase_3"/>
    <property type="match status" value="1"/>
</dbReference>
<dbReference type="PANTHER" id="PTHR12286:SF5">
    <property type="entry name" value="SACCHAROPINE DEHYDROGENASE-LIKE OXIDOREDUCTASE"/>
    <property type="match status" value="1"/>
</dbReference>
<dbReference type="Gene3D" id="3.40.50.1820">
    <property type="entry name" value="alpha/beta hydrolase"/>
    <property type="match status" value="1"/>
</dbReference>
<organism evidence="4 5">
    <name type="scientific">Pseudozyma hubeiensis (strain SY62)</name>
    <name type="common">Yeast</name>
    <dbReference type="NCBI Taxonomy" id="1305764"/>
    <lineage>
        <taxon>Eukaryota</taxon>
        <taxon>Fungi</taxon>
        <taxon>Dikarya</taxon>
        <taxon>Basidiomycota</taxon>
        <taxon>Ustilaginomycotina</taxon>
        <taxon>Ustilaginomycetes</taxon>
        <taxon>Ustilaginales</taxon>
        <taxon>Ustilaginaceae</taxon>
        <taxon>Pseudozyma</taxon>
    </lineage>
</organism>
<dbReference type="InterPro" id="IPR005097">
    <property type="entry name" value="Sacchrp_dh_NADP-bd"/>
</dbReference>
<dbReference type="InterPro" id="IPR029058">
    <property type="entry name" value="AB_hydrolase_fold"/>
</dbReference>
<dbReference type="HOGENOM" id="CLU_381779_0_0_1"/>
<name>R9NWM4_PSEHS</name>
<feature type="domain" description="Saccharopine dehydrogenase NADP binding" evidence="2">
    <location>
        <begin position="280"/>
        <end position="403"/>
    </location>
</feature>
<dbReference type="GO" id="GO:0009247">
    <property type="term" value="P:glycolipid biosynthetic process"/>
    <property type="evidence" value="ECO:0007669"/>
    <property type="project" value="TreeGrafter"/>
</dbReference>
<evidence type="ECO:0000256" key="1">
    <source>
        <dbReference type="ARBA" id="ARBA00038048"/>
    </source>
</evidence>
<dbReference type="eggNOG" id="KOG2733">
    <property type="taxonomic scope" value="Eukaryota"/>
</dbReference>
<dbReference type="GO" id="GO:0005739">
    <property type="term" value="C:mitochondrion"/>
    <property type="evidence" value="ECO:0007669"/>
    <property type="project" value="TreeGrafter"/>
</dbReference>
<evidence type="ECO:0000313" key="5">
    <source>
        <dbReference type="Proteomes" id="UP000014071"/>
    </source>
</evidence>
<evidence type="ECO:0000259" key="3">
    <source>
        <dbReference type="Pfam" id="PF07859"/>
    </source>
</evidence>
<dbReference type="SUPFAM" id="SSF51735">
    <property type="entry name" value="NAD(P)-binding Rossmann-fold domains"/>
    <property type="match status" value="1"/>
</dbReference>
<protein>
    <submittedName>
        <fullName evidence="4">Alpha/beta hydrolase fold-3 domain-containing protein</fullName>
    </submittedName>
</protein>
<dbReference type="GeneID" id="24105805"/>
<reference evidence="5" key="1">
    <citation type="journal article" date="2013" name="Genome Announc.">
        <title>Draft genome sequence of the basidiomycetous yeast-like fungus Pseudozyma hubeiensis SY62, which produces an abundant amount of the biosurfactant mannosylerythritol lipids.</title>
        <authorList>
            <person name="Konishi M."/>
            <person name="Hatada Y."/>
            <person name="Horiuchi J."/>
        </authorList>
    </citation>
    <scope>NUCLEOTIDE SEQUENCE [LARGE SCALE GENOMIC DNA]</scope>
    <source>
        <strain evidence="5">SY62</strain>
    </source>
</reference>
<dbReference type="SUPFAM" id="SSF53474">
    <property type="entry name" value="alpha/beta-Hydrolases"/>
    <property type="match status" value="1"/>
</dbReference>
<comment type="similarity">
    <text evidence="1">Belongs to the saccharopine dehydrogenase family.</text>
</comment>
<evidence type="ECO:0000259" key="2">
    <source>
        <dbReference type="Pfam" id="PF03435"/>
    </source>
</evidence>
<sequence length="725" mass="79129">MSNIVLEPAAQSFAEATSKPPFLFQIPPEEGRKIFNDVQKESINYADGITTEVIAFPDFSSKLIKPKTDNNAILPVVFYIHGGGWVFGSPNAFGRLLGEISKNVNAAVFAVDYTRSPEAKYPTALDQVWQAFEYILANSEKHNVDSGRIAIAGDSVGGNMAAVTALKDAGHRLRGQALLYPVCDFSFDSGSYNDFAKGYFLQRDAMKWFFEQYSTGVNDAEPNNSRISVLRTTKEVLSKAPPALILTAEADVLRDHAEEFASKLRSSGVQMNAGSRRFDVVLFGATGFTGKLVVQYLARHTDVNGWAIAGRSIERLEKLRVQFDLESSVGTIQAHANDRASLIAMASQARCVINVVGPFQMLGGAEVVSACVEAKCHYVDLSGETGYNEILIKRFHSSAKAAGLVIAPSCGLDSLPSDLTTYLACRHLLQGRTDSTITSATTTLKEAAPFSTGTLLSACDMADNDHRQLMFVDAGRLVHSHATSDQSIRFSWPKYSKHVGRYATSYMLSPHNIRTVYRTWSLLTDALSVEAYGPNFAYDDLLSSPGLFSGYIQALSQYLTGFILVNASSVRSIVRKFAKGGDGPSVQTQQKIQTDCRTVATASDGRSAMCTMIAPGDPVDDGDIHTILGAMVNDDHDHGGDDTPERTVTPPLPAANQDAAAATMPDSIKYTAELERFRLRLVEHPRLLVCTRPGCYLQLLLNIAYKEVSNHLKKVHHCQRYGTED</sequence>
<dbReference type="Pfam" id="PF03435">
    <property type="entry name" value="Sacchrp_dh_NADP"/>
    <property type="match status" value="1"/>
</dbReference>
<dbReference type="InterPro" id="IPR013094">
    <property type="entry name" value="AB_hydrolase_3"/>
</dbReference>
<dbReference type="AlphaFoldDB" id="R9NWM4"/>
<dbReference type="OrthoDB" id="408631at2759"/>
<dbReference type="InterPro" id="IPR036291">
    <property type="entry name" value="NAD(P)-bd_dom_sf"/>
</dbReference>
<keyword evidence="4" id="KW-0378">Hydrolase</keyword>
<gene>
    <name evidence="4" type="ORF">PHSY_000498</name>
</gene>
<dbReference type="PANTHER" id="PTHR12286">
    <property type="entry name" value="SACCHAROPINE DEHYDROGENASE-LIKE OXIDOREDUCTASE"/>
    <property type="match status" value="1"/>
</dbReference>
<dbReference type="InterPro" id="IPR051276">
    <property type="entry name" value="Saccharopine_DH-like_oxidrdct"/>
</dbReference>
<dbReference type="eggNOG" id="KOG1515">
    <property type="taxonomic scope" value="Eukaryota"/>
</dbReference>
<dbReference type="GO" id="GO:0005811">
    <property type="term" value="C:lipid droplet"/>
    <property type="evidence" value="ECO:0007669"/>
    <property type="project" value="TreeGrafter"/>
</dbReference>
<dbReference type="Gene3D" id="3.40.50.720">
    <property type="entry name" value="NAD(P)-binding Rossmann-like Domain"/>
    <property type="match status" value="1"/>
</dbReference>